<dbReference type="Gene3D" id="3.40.50.150">
    <property type="entry name" value="Vaccinia Virus protein VP39"/>
    <property type="match status" value="2"/>
</dbReference>
<feature type="compositionally biased region" description="Basic and acidic residues" evidence="7">
    <location>
        <begin position="1214"/>
        <end position="1225"/>
    </location>
</feature>
<feature type="region of interest" description="Disordered" evidence="7">
    <location>
        <begin position="808"/>
        <end position="1294"/>
    </location>
</feature>
<protein>
    <recommendedName>
        <fullName evidence="10">Caffeoyl-CoA O-methyltransferase</fullName>
    </recommendedName>
</protein>
<comment type="similarity">
    <text evidence="6">Belongs to the class I-like SAM-binding methyltransferase superfamily. Cation-dependent O-methyltransferase family.</text>
</comment>
<dbReference type="InterPro" id="IPR029063">
    <property type="entry name" value="SAM-dependent_MTases_sf"/>
</dbReference>
<feature type="compositionally biased region" description="Basic and acidic residues" evidence="7">
    <location>
        <begin position="422"/>
        <end position="436"/>
    </location>
</feature>
<feature type="compositionally biased region" description="Polar residues" evidence="7">
    <location>
        <begin position="827"/>
        <end position="836"/>
    </location>
</feature>
<feature type="compositionally biased region" description="Polar residues" evidence="7">
    <location>
        <begin position="292"/>
        <end position="304"/>
    </location>
</feature>
<evidence type="ECO:0000313" key="9">
    <source>
        <dbReference type="Proteomes" id="UP000290289"/>
    </source>
</evidence>
<keyword evidence="4" id="KW-0808">Transferase</keyword>
<comment type="similarity">
    <text evidence="2">Belongs to the IST1 family.</text>
</comment>
<feature type="compositionally biased region" description="Basic and acidic residues" evidence="7">
    <location>
        <begin position="576"/>
        <end position="589"/>
    </location>
</feature>
<evidence type="ECO:0000256" key="3">
    <source>
        <dbReference type="ARBA" id="ARBA00022603"/>
    </source>
</evidence>
<keyword evidence="5" id="KW-0949">S-adenosyl-L-methionine</keyword>
<feature type="compositionally biased region" description="Low complexity" evidence="7">
    <location>
        <begin position="519"/>
        <end position="531"/>
    </location>
</feature>
<feature type="compositionally biased region" description="Low complexity" evidence="7">
    <location>
        <begin position="693"/>
        <end position="706"/>
    </location>
</feature>
<feature type="compositionally biased region" description="Polar residues" evidence="7">
    <location>
        <begin position="1015"/>
        <end position="1039"/>
    </location>
</feature>
<keyword evidence="9" id="KW-1185">Reference proteome</keyword>
<proteinExistence type="inferred from homology"/>
<evidence type="ECO:0000256" key="2">
    <source>
        <dbReference type="ARBA" id="ARBA00005536"/>
    </source>
</evidence>
<dbReference type="Gene3D" id="1.20.1260.60">
    <property type="entry name" value="Vacuolar protein sorting-associated protein Ist1"/>
    <property type="match status" value="1"/>
</dbReference>
<feature type="compositionally biased region" description="Basic and acidic residues" evidence="7">
    <location>
        <begin position="1275"/>
        <end position="1289"/>
    </location>
</feature>
<dbReference type="PANTHER" id="PTHR10509">
    <property type="entry name" value="O-METHYLTRANSFERASE-RELATED"/>
    <property type="match status" value="1"/>
</dbReference>
<dbReference type="InterPro" id="IPR002935">
    <property type="entry name" value="SAM_O-MeTrfase"/>
</dbReference>
<feature type="compositionally biased region" description="Basic and acidic residues" evidence="7">
    <location>
        <begin position="504"/>
        <end position="515"/>
    </location>
</feature>
<evidence type="ECO:0000256" key="4">
    <source>
        <dbReference type="ARBA" id="ARBA00022679"/>
    </source>
</evidence>
<sequence>MLHRSFKPANKTSLKLAVSRIKLLKNKKDAQVKQIRRELAQLLETGQDRTARIRVEHVVREEKTKAAFELIEIYCELIAARLPMIESQKNCPIDLKEAITSVVFASPRCADIPELMDVRKHFTAKYGKEFISNAVELRPDCGVSRMLVEKLSAKSPDGPAKMKILAAIAEEHNVKWDPEALEEKESKPPEDLLNGPNTFGRIPAEPYLGPPPPNHDVKAPSNAQVPPQNYGNYGPPSNFNEQNARSSPRFQDSASSNVSSNKATTSGSFHSEVRSSGNQNDGMENRHLSPEDGSSSSPGRQSWNMHFKDAASAAQAAAESAEMASMAARAAAELSRKHSSESRDKFSQSASLASSRTSTNAPSASSHQMQDRYPHQMADRDSQNKSSETEKRDFTDEVRMKRQSSNTNVQASEMQSGVKPDNISHFDNARSEEKSSRPSSHSNSMGEVSTKRQSSNTDVTYGSEMQTGNTPANMSYFGGMRSEEKSSRPSSLSNSSFGSEDQEDVIRGNLEDMRTGEQSMRSSSHSHSRNFSNDHENVSNGSVEESFVNDVNIFQSTKETNSYGNAALVFDDSGSDDDKSKFEVEDNKGQESSLFFPSPDRNSFSPSADLDPWSSRQQADEVQFKSSSQLSSSSVKHLPPVFSENLAGSMDSPQPTGLLPVAFDASDGSSSDSEEELDKLAQSTVSKISPMQSQSASHRSLGSSSSEEIYVGSNRKPGLLPSFRNLESAEVPPERSQRVENRTVQEENYDFDELPTGRPSVTLRKSGLDSNARDDVQASHLRQTMKDSEISEGCSCVEDTDNELSLGMLTGGLRNKGLRHPPYTKKLSGNSSSVKQDTGDTKVEQPSFLPSVRTSVVSEREQGSKRLIKERSTRTPVSYVASDDDSSEDELSHRTVRSSQDSIKLIQERSARTPVSYVASDDDSSEDEVSHRTVRNSQNSFNKKLGPEVKASSKSTFSFFDSEDSEPEEDLLTKISTSNARPSARLSRRTQPSSNSVRSSSSKTTVVSDVSGTSDYGQPSSKSSYATEIQLKPSSQTKSSDQEWNRPVEQAAPGPVRESKRVSPVETSNSNRNSSLRSFNSNETLPKPLSQTKSSERPRSQEWHKPVEQVVPKPMPESKRSSLVETSKSHGNPSSRSSYATESLQKPLSQTRSSERPGSQEWHRPAEQVAPKPIRESKRSSPEDVKTSKSFGNSSSRTSYATETLPNPSSQTKSLERPGRQERPTPVEQAAPKPVLESRRSSSHVETSKPFAREQSSEISQKIETSKSSGSTESSSKEKASHVHPKLPDSDDIIANVYPREPNALKELRIAAANHPMAFMSTSPDSGQFMALLLKLVNPKKAIEIGVFSGYSLLLTALTIPDDGKITAIDIDRKAYEMGLPSIKKAGVENKIDFIESPAMPILDELLEEPEKEGSFDFAFVDADKNNYWNYHQRLMKLIKVGGMVMYDNTLWGGTVAWPEEDVPEAKREWRRCAIEFNELVSADARVEISQVPLGDGITICRRAHANDKGGTTFLNSGWWNICQQWLVGGSGASGEIPNSSKTYLFREVLIRPKAEDSAFTFDHRHSAKKDLNLEKKGLLQSDELYQYILETSVYPHEPEPLKELRAATASHPRAEMATAPDAGQLMAMLLKLVDAKKTIEVGVFTGYSLLLTALTIPDDGKIVAIDVNRETYEQIGLPIIKKAGVEHKIDFIESQALPHENEGSFDFAFIDADKVNYWNYHERLMKLLKVGGIVVYDNTLWGGTVVMPEELIPEFRKPGKQATIELNKLLAADPRVQISHASLGDGITICRRLY</sequence>
<dbReference type="GO" id="GO:0008757">
    <property type="term" value="F:S-adenosylmethionine-dependent methyltransferase activity"/>
    <property type="evidence" value="ECO:0007669"/>
    <property type="project" value="TreeGrafter"/>
</dbReference>
<feature type="compositionally biased region" description="Polar residues" evidence="7">
    <location>
        <begin position="445"/>
        <end position="473"/>
    </location>
</feature>
<comment type="caution">
    <text evidence="8">The sequence shown here is derived from an EMBL/GenBank/DDBJ whole genome shotgun (WGS) entry which is preliminary data.</text>
</comment>
<gene>
    <name evidence="8" type="ORF">DVH24_018074</name>
</gene>
<evidence type="ECO:0008006" key="10">
    <source>
        <dbReference type="Google" id="ProtNLM"/>
    </source>
</evidence>
<feature type="compositionally biased region" description="Basic and acidic residues" evidence="7">
    <location>
        <begin position="1094"/>
        <end position="1107"/>
    </location>
</feature>
<evidence type="ECO:0000256" key="6">
    <source>
        <dbReference type="ARBA" id="ARBA00023453"/>
    </source>
</evidence>
<dbReference type="EMBL" id="RDQH01000328">
    <property type="protein sequence ID" value="RXI06032.1"/>
    <property type="molecule type" value="Genomic_DNA"/>
</dbReference>
<feature type="compositionally biased region" description="Polar residues" evidence="7">
    <location>
        <begin position="1123"/>
        <end position="1152"/>
    </location>
</feature>
<feature type="compositionally biased region" description="Basic and acidic residues" evidence="7">
    <location>
        <begin position="334"/>
        <end position="346"/>
    </location>
</feature>
<feature type="compositionally biased region" description="Low complexity" evidence="7">
    <location>
        <begin position="310"/>
        <end position="333"/>
    </location>
</feature>
<feature type="compositionally biased region" description="Polar residues" evidence="7">
    <location>
        <begin position="590"/>
        <end position="606"/>
    </location>
</feature>
<evidence type="ECO:0000256" key="7">
    <source>
        <dbReference type="SAM" id="MobiDB-lite"/>
    </source>
</evidence>
<feature type="compositionally biased region" description="Low complexity" evidence="7">
    <location>
        <begin position="488"/>
        <end position="499"/>
    </location>
</feature>
<dbReference type="Pfam" id="PF01596">
    <property type="entry name" value="Methyltransf_3"/>
    <property type="match status" value="2"/>
</dbReference>
<dbReference type="CDD" id="cd02440">
    <property type="entry name" value="AdoMet_MTases"/>
    <property type="match status" value="2"/>
</dbReference>
<dbReference type="SUPFAM" id="SSF53335">
    <property type="entry name" value="S-adenosyl-L-methionine-dependent methyltransferases"/>
    <property type="match status" value="2"/>
</dbReference>
<dbReference type="InterPro" id="IPR050362">
    <property type="entry name" value="Cation-dep_OMT"/>
</dbReference>
<accession>A0A498KK85</accession>
<dbReference type="GO" id="GO:0008171">
    <property type="term" value="F:O-methyltransferase activity"/>
    <property type="evidence" value="ECO:0007669"/>
    <property type="project" value="InterPro"/>
</dbReference>
<feature type="compositionally biased region" description="Low complexity" evidence="7">
    <location>
        <begin position="990"/>
        <end position="1014"/>
    </location>
</feature>
<feature type="compositionally biased region" description="Basic and acidic residues" evidence="7">
    <location>
        <begin position="179"/>
        <end position="190"/>
    </location>
</feature>
<evidence type="ECO:0000313" key="8">
    <source>
        <dbReference type="EMBL" id="RXI06032.1"/>
    </source>
</evidence>
<dbReference type="STRING" id="3750.A0A498KK85"/>
<feature type="compositionally biased region" description="Polar residues" evidence="7">
    <location>
        <begin position="1188"/>
        <end position="1213"/>
    </location>
</feature>
<dbReference type="Proteomes" id="UP000290289">
    <property type="component" value="Chromosome 2"/>
</dbReference>
<feature type="compositionally biased region" description="Polar residues" evidence="7">
    <location>
        <begin position="221"/>
        <end position="282"/>
    </location>
</feature>
<dbReference type="GO" id="GO:0032259">
    <property type="term" value="P:methylation"/>
    <property type="evidence" value="ECO:0007669"/>
    <property type="project" value="UniProtKB-KW"/>
</dbReference>
<feature type="compositionally biased region" description="Polar residues" evidence="7">
    <location>
        <begin position="681"/>
        <end position="692"/>
    </location>
</feature>
<feature type="region of interest" description="Disordered" evidence="7">
    <location>
        <begin position="567"/>
        <end position="794"/>
    </location>
</feature>
<feature type="compositionally biased region" description="Acidic residues" evidence="7">
    <location>
        <begin position="961"/>
        <end position="970"/>
    </location>
</feature>
<dbReference type="InterPro" id="IPR042277">
    <property type="entry name" value="IST1-like"/>
</dbReference>
<feature type="region of interest" description="Disordered" evidence="7">
    <location>
        <begin position="179"/>
        <end position="543"/>
    </location>
</feature>
<keyword evidence="3" id="KW-0489">Methyltransferase</keyword>
<evidence type="ECO:0000256" key="1">
    <source>
        <dbReference type="ARBA" id="ARBA00002334"/>
    </source>
</evidence>
<feature type="compositionally biased region" description="Low complexity" evidence="7">
    <location>
        <begin position="1068"/>
        <end position="1082"/>
    </location>
</feature>
<dbReference type="FunFam" id="1.20.1260.60:FF:000003">
    <property type="entry name" value="IST1-like protein isoform A"/>
    <property type="match status" value="1"/>
</dbReference>
<dbReference type="InterPro" id="IPR005061">
    <property type="entry name" value="Ist1"/>
</dbReference>
<name>A0A498KK85_MALDO</name>
<dbReference type="Pfam" id="PF03398">
    <property type="entry name" value="Ist1"/>
    <property type="match status" value="1"/>
</dbReference>
<feature type="compositionally biased region" description="Basic and acidic residues" evidence="7">
    <location>
        <begin position="369"/>
        <end position="400"/>
    </location>
</feature>
<feature type="compositionally biased region" description="Basic and acidic residues" evidence="7">
    <location>
        <begin position="732"/>
        <end position="745"/>
    </location>
</feature>
<comment type="function">
    <text evidence="1">Methylates caffeoyl-CoA to feruloyl-CoA and 5-hydroxyferuloyl-CoA to sinapoyl-CoA. Plays a role in the synthesis of feruloylated polysaccharides. Involved in the reinforcement of the plant cell wall. Also involved in the responding to wounding or pathogen challenge by the increased formation of cell wall-bound ferulic acid polymers.</text>
</comment>
<feature type="compositionally biased region" description="Basic and acidic residues" evidence="7">
    <location>
        <begin position="1173"/>
        <end position="1187"/>
    </location>
</feature>
<dbReference type="PANTHER" id="PTHR10509:SF82">
    <property type="entry name" value="CAFFEOYL-COA O-METHYLTRANSFERASE-LIKE"/>
    <property type="match status" value="1"/>
</dbReference>
<feature type="compositionally biased region" description="Basic and acidic residues" evidence="7">
    <location>
        <begin position="858"/>
        <end position="873"/>
    </location>
</feature>
<evidence type="ECO:0000256" key="5">
    <source>
        <dbReference type="ARBA" id="ARBA00022691"/>
    </source>
</evidence>
<feature type="compositionally biased region" description="Low complexity" evidence="7">
    <location>
        <begin position="347"/>
        <end position="359"/>
    </location>
</feature>
<dbReference type="GO" id="GO:0015031">
    <property type="term" value="P:protein transport"/>
    <property type="evidence" value="ECO:0007669"/>
    <property type="project" value="InterPro"/>
</dbReference>
<dbReference type="PROSITE" id="PS51682">
    <property type="entry name" value="SAM_OMT_I"/>
    <property type="match status" value="2"/>
</dbReference>
<organism evidence="8 9">
    <name type="scientific">Malus domestica</name>
    <name type="common">Apple</name>
    <name type="synonym">Pyrus malus</name>
    <dbReference type="NCBI Taxonomy" id="3750"/>
    <lineage>
        <taxon>Eukaryota</taxon>
        <taxon>Viridiplantae</taxon>
        <taxon>Streptophyta</taxon>
        <taxon>Embryophyta</taxon>
        <taxon>Tracheophyta</taxon>
        <taxon>Spermatophyta</taxon>
        <taxon>Magnoliopsida</taxon>
        <taxon>eudicotyledons</taxon>
        <taxon>Gunneridae</taxon>
        <taxon>Pentapetalae</taxon>
        <taxon>rosids</taxon>
        <taxon>fabids</taxon>
        <taxon>Rosales</taxon>
        <taxon>Rosaceae</taxon>
        <taxon>Amygdaloideae</taxon>
        <taxon>Maleae</taxon>
        <taxon>Malus</taxon>
    </lineage>
</organism>
<feature type="compositionally biased region" description="Polar residues" evidence="7">
    <location>
        <begin position="403"/>
        <end position="415"/>
    </location>
</feature>
<reference evidence="8 9" key="1">
    <citation type="submission" date="2018-10" db="EMBL/GenBank/DDBJ databases">
        <title>A high-quality apple genome assembly.</title>
        <authorList>
            <person name="Hu J."/>
        </authorList>
    </citation>
    <scope>NUCLEOTIDE SEQUENCE [LARGE SCALE GENOMIC DNA]</scope>
    <source>
        <strain evidence="9">cv. HFTH1</strain>
        <tissue evidence="8">Young leaf</tissue>
    </source>
</reference>